<accession>A0AAU8IIU7</accession>
<evidence type="ECO:0000256" key="4">
    <source>
        <dbReference type="ARBA" id="ARBA00022840"/>
    </source>
</evidence>
<sequence>MFKISETHYAATWLLHPKAPEIKPPVKVTKKGILRVSDRESPSILPEAKNSDEAVLDVSHLKKYFHLDNKRFLKAVDDISFSIRHGETFGLVGESGCGKSTTGRSIMRLYESTEGEIRFQGEPIHGKLTSDQKAGLHRRMQMIFQDPYASLDPRKTIEDTIAEGMDIHHLYHSAKERREKVIHLLELVGLHKDHASRYPHEFSGGQRQRIGIARALAVEPEFIIADEPISALDVSIQAQVVNLMKKLQKDRGLTYLFIAHDLSMVKYISDRIGVMYLGHLVELAPSDELYREPMHPYTQALLSAIPVPNPAEERRKKRVVLEGELPSPVNPPTGCKFRTRCPLATDRCREVPEWREIRPGHWVACHYSKSDQP</sequence>
<dbReference type="NCBIfam" id="TIGR01727">
    <property type="entry name" value="oligo_HPY"/>
    <property type="match status" value="1"/>
</dbReference>
<feature type="domain" description="ABC transporter" evidence="5">
    <location>
        <begin position="56"/>
        <end position="302"/>
    </location>
</feature>
<dbReference type="SMART" id="SM00382">
    <property type="entry name" value="AAA"/>
    <property type="match status" value="1"/>
</dbReference>
<evidence type="ECO:0000256" key="2">
    <source>
        <dbReference type="ARBA" id="ARBA00022448"/>
    </source>
</evidence>
<dbReference type="InterPro" id="IPR003439">
    <property type="entry name" value="ABC_transporter-like_ATP-bd"/>
</dbReference>
<dbReference type="PROSITE" id="PS50893">
    <property type="entry name" value="ABC_TRANSPORTER_2"/>
    <property type="match status" value="1"/>
</dbReference>
<dbReference type="SUPFAM" id="SSF52540">
    <property type="entry name" value="P-loop containing nucleoside triphosphate hydrolases"/>
    <property type="match status" value="1"/>
</dbReference>
<dbReference type="FunFam" id="3.40.50.300:FF:000016">
    <property type="entry name" value="Oligopeptide ABC transporter ATP-binding component"/>
    <property type="match status" value="1"/>
</dbReference>
<keyword evidence="3" id="KW-0547">Nucleotide-binding</keyword>
<name>A0AAU8IIU7_9BACL</name>
<evidence type="ECO:0000313" key="6">
    <source>
        <dbReference type="EMBL" id="XCJ18179.1"/>
    </source>
</evidence>
<gene>
    <name evidence="6" type="ORF">ABNN70_06990</name>
</gene>
<keyword evidence="4 6" id="KW-0067">ATP-binding</keyword>
<dbReference type="InterPro" id="IPR017871">
    <property type="entry name" value="ABC_transporter-like_CS"/>
</dbReference>
<dbReference type="InterPro" id="IPR003593">
    <property type="entry name" value="AAA+_ATPase"/>
</dbReference>
<dbReference type="PROSITE" id="PS00211">
    <property type="entry name" value="ABC_TRANSPORTER_1"/>
    <property type="match status" value="1"/>
</dbReference>
<dbReference type="EMBL" id="CP159510">
    <property type="protein sequence ID" value="XCJ18179.1"/>
    <property type="molecule type" value="Genomic_DNA"/>
</dbReference>
<dbReference type="GO" id="GO:0015833">
    <property type="term" value="P:peptide transport"/>
    <property type="evidence" value="ECO:0007669"/>
    <property type="project" value="InterPro"/>
</dbReference>
<proteinExistence type="inferred from homology"/>
<dbReference type="CDD" id="cd03257">
    <property type="entry name" value="ABC_NikE_OppD_transporters"/>
    <property type="match status" value="1"/>
</dbReference>
<reference evidence="6" key="1">
    <citation type="submission" date="2024-06" db="EMBL/GenBank/DDBJ databases">
        <authorList>
            <person name="Fan A."/>
            <person name="Zhang F.Y."/>
            <person name="Zhang L."/>
        </authorList>
    </citation>
    <scope>NUCLEOTIDE SEQUENCE</scope>
    <source>
        <strain evidence="6">Y61</strain>
    </source>
</reference>
<dbReference type="Pfam" id="PF08352">
    <property type="entry name" value="oligo_HPY"/>
    <property type="match status" value="1"/>
</dbReference>
<evidence type="ECO:0000259" key="5">
    <source>
        <dbReference type="PROSITE" id="PS50893"/>
    </source>
</evidence>
<dbReference type="InterPro" id="IPR027417">
    <property type="entry name" value="P-loop_NTPase"/>
</dbReference>
<keyword evidence="2" id="KW-0813">Transport</keyword>
<organism evidence="6">
    <name type="scientific">Sporolactobacillus sp. Y61</name>
    <dbReference type="NCBI Taxonomy" id="3160863"/>
    <lineage>
        <taxon>Bacteria</taxon>
        <taxon>Bacillati</taxon>
        <taxon>Bacillota</taxon>
        <taxon>Bacilli</taxon>
        <taxon>Bacillales</taxon>
        <taxon>Sporolactobacillaceae</taxon>
        <taxon>Sporolactobacillus</taxon>
    </lineage>
</organism>
<comment type="similarity">
    <text evidence="1">Belongs to the ABC transporter superfamily.</text>
</comment>
<evidence type="ECO:0000256" key="1">
    <source>
        <dbReference type="ARBA" id="ARBA00005417"/>
    </source>
</evidence>
<dbReference type="GO" id="GO:0016887">
    <property type="term" value="F:ATP hydrolysis activity"/>
    <property type="evidence" value="ECO:0007669"/>
    <property type="project" value="InterPro"/>
</dbReference>
<protein>
    <submittedName>
        <fullName evidence="6">ABC transporter ATP-binding protein</fullName>
    </submittedName>
</protein>
<dbReference type="PANTHER" id="PTHR43776">
    <property type="entry name" value="TRANSPORT ATP-BINDING PROTEIN"/>
    <property type="match status" value="1"/>
</dbReference>
<dbReference type="GO" id="GO:0005524">
    <property type="term" value="F:ATP binding"/>
    <property type="evidence" value="ECO:0007669"/>
    <property type="project" value="UniProtKB-KW"/>
</dbReference>
<dbReference type="AlphaFoldDB" id="A0AAU8IIU7"/>
<evidence type="ECO:0000256" key="3">
    <source>
        <dbReference type="ARBA" id="ARBA00022741"/>
    </source>
</evidence>
<dbReference type="Gene3D" id="3.40.50.300">
    <property type="entry name" value="P-loop containing nucleotide triphosphate hydrolases"/>
    <property type="match status" value="1"/>
</dbReference>
<dbReference type="Pfam" id="PF00005">
    <property type="entry name" value="ABC_tran"/>
    <property type="match status" value="1"/>
</dbReference>
<dbReference type="InterPro" id="IPR050319">
    <property type="entry name" value="ABC_transp_ATP-bind"/>
</dbReference>
<dbReference type="PANTHER" id="PTHR43776:SF7">
    <property type="entry name" value="D,D-DIPEPTIDE TRANSPORT ATP-BINDING PROTEIN DDPF-RELATED"/>
    <property type="match status" value="1"/>
</dbReference>
<dbReference type="RefSeq" id="WP_353949251.1">
    <property type="nucleotide sequence ID" value="NZ_CP159510.1"/>
</dbReference>
<dbReference type="GO" id="GO:0055085">
    <property type="term" value="P:transmembrane transport"/>
    <property type="evidence" value="ECO:0007669"/>
    <property type="project" value="UniProtKB-ARBA"/>
</dbReference>
<dbReference type="InterPro" id="IPR013563">
    <property type="entry name" value="Oligopep_ABC_C"/>
</dbReference>